<evidence type="ECO:0000259" key="2">
    <source>
        <dbReference type="Pfam" id="PF09977"/>
    </source>
</evidence>
<keyword evidence="1" id="KW-1133">Transmembrane helix</keyword>
<reference evidence="3 4" key="1">
    <citation type="submission" date="2016-11" db="EMBL/GenBank/DDBJ databases">
        <authorList>
            <person name="Jaros S."/>
            <person name="Januszkiewicz K."/>
            <person name="Wedrychowicz H."/>
        </authorList>
    </citation>
    <scope>NUCLEOTIDE SEQUENCE [LARGE SCALE GENOMIC DNA]</scope>
    <source>
        <strain evidence="3 4">ATCC 23634</strain>
    </source>
</reference>
<proteinExistence type="predicted"/>
<evidence type="ECO:0000313" key="4">
    <source>
        <dbReference type="Proteomes" id="UP000183447"/>
    </source>
</evidence>
<sequence length="567" mass="57339">MGLRQLLKRFCRDEGGNFALLFSITLPVIIGTAALMVDEAMLHHERRAMQAAVDLAAIHAAGDPANAAERTRLALVDARQLDAGRSLAEMAALGVRVGVETGAYSGTDALAAHQRFVAGSASPDAVRVTLRRPGSLYFYRSLFGPPDIAVSATAAASARAAFSVGSRLASLEGGVANTLLNGLLGISASAGVMGYDRLLGADIAVADLLDALAGRLSLSAGTYDQLLASEFALSDLVSAAAAVLGRNSEAGAATTNIAGAVGAGLRLRGNRLFGLGLLGALGIGTETAGLDARIGVIELLGAAASLANGRNQASLGVSLQVPGLLGTSLAIVVGEPPQGSGWFGVGREGTIVRTAQLRLRLLVTVAGTGLLQGTGIRLPIYLEAASAEARLTDLSCPPGRPQGATAVIAARPGIARAQIGEVGDAALTAMASPPSVSAAQLVSVVNAVRITGSADVAAQSESWTNLAFTAADVPAGTIRTASTRTAAQSLTASLLEDLDVEVTLLGLNLLNGLLRPAYESAVRLALAPVAPLVDGILNAAFDVTGLSLGEADVRVHGFGCRHAVLVQ</sequence>
<dbReference type="STRING" id="665118.SAMN02983003_0739"/>
<dbReference type="EMBL" id="FPKU01000001">
    <property type="protein sequence ID" value="SFZ81862.1"/>
    <property type="molecule type" value="Genomic_DNA"/>
</dbReference>
<feature type="domain" description="DUF2134" evidence="2">
    <location>
        <begin position="86"/>
        <end position="154"/>
    </location>
</feature>
<organism evidence="3 4">
    <name type="scientific">Devosia enhydra</name>
    <dbReference type="NCBI Taxonomy" id="665118"/>
    <lineage>
        <taxon>Bacteria</taxon>
        <taxon>Pseudomonadati</taxon>
        <taxon>Pseudomonadota</taxon>
        <taxon>Alphaproteobacteria</taxon>
        <taxon>Hyphomicrobiales</taxon>
        <taxon>Devosiaceae</taxon>
        <taxon>Devosia</taxon>
    </lineage>
</organism>
<dbReference type="AlphaFoldDB" id="A0A1K2HU12"/>
<dbReference type="OrthoDB" id="7630116at2"/>
<gene>
    <name evidence="3" type="ORF">SAMN02983003_0739</name>
</gene>
<accession>A0A1K2HU12</accession>
<protein>
    <submittedName>
        <fullName evidence="3">Uncharacterized membrane protein</fullName>
    </submittedName>
</protein>
<dbReference type="RefSeq" id="WP_072339107.1">
    <property type="nucleotide sequence ID" value="NZ_FPKU01000001.1"/>
</dbReference>
<evidence type="ECO:0000256" key="1">
    <source>
        <dbReference type="SAM" id="Phobius"/>
    </source>
</evidence>
<name>A0A1K2HU12_9HYPH</name>
<evidence type="ECO:0000313" key="3">
    <source>
        <dbReference type="EMBL" id="SFZ81862.1"/>
    </source>
</evidence>
<feature type="transmembrane region" description="Helical" evidence="1">
    <location>
        <begin position="18"/>
        <end position="37"/>
    </location>
</feature>
<dbReference type="Proteomes" id="UP000183447">
    <property type="component" value="Unassembled WGS sequence"/>
</dbReference>
<keyword evidence="1" id="KW-0812">Transmembrane</keyword>
<keyword evidence="4" id="KW-1185">Reference proteome</keyword>
<dbReference type="InterPro" id="IPR018705">
    <property type="entry name" value="DUF2134_membrane"/>
</dbReference>
<dbReference type="Pfam" id="PF09977">
    <property type="entry name" value="Tad_C"/>
    <property type="match status" value="1"/>
</dbReference>
<keyword evidence="1" id="KW-0472">Membrane</keyword>